<dbReference type="EMBL" id="JAAGWF010000007">
    <property type="protein sequence ID" value="NEK57383.1"/>
    <property type="molecule type" value="Genomic_DNA"/>
</dbReference>
<dbReference type="AlphaFoldDB" id="A0A7K3VZ43"/>
<dbReference type="Proteomes" id="UP000470246">
    <property type="component" value="Unassembled WGS sequence"/>
</dbReference>
<evidence type="ECO:0000313" key="2">
    <source>
        <dbReference type="Proteomes" id="UP000470246"/>
    </source>
</evidence>
<organism evidence="1 2">
    <name type="scientific">Geodermatophilus sabuli</name>
    <dbReference type="NCBI Taxonomy" id="1564158"/>
    <lineage>
        <taxon>Bacteria</taxon>
        <taxon>Bacillati</taxon>
        <taxon>Actinomycetota</taxon>
        <taxon>Actinomycetes</taxon>
        <taxon>Geodermatophilales</taxon>
        <taxon>Geodermatophilaceae</taxon>
        <taxon>Geodermatophilus</taxon>
    </lineage>
</organism>
<dbReference type="RefSeq" id="WP_163480560.1">
    <property type="nucleotide sequence ID" value="NZ_JAAGWF010000007.1"/>
</dbReference>
<sequence length="69" mass="7155">MSSSSERVTWETCPGCGRAAAVGWRDGMPVRTDCPGGCGLTAGEFVRAPGAVRPSSSVARWAAVARTWA</sequence>
<name>A0A7K3VZ43_9ACTN</name>
<protein>
    <submittedName>
        <fullName evidence="1">Uncharacterized protein</fullName>
    </submittedName>
</protein>
<evidence type="ECO:0000313" key="1">
    <source>
        <dbReference type="EMBL" id="NEK57383.1"/>
    </source>
</evidence>
<keyword evidence="2" id="KW-1185">Reference proteome</keyword>
<reference evidence="1 2" key="1">
    <citation type="submission" date="2020-02" db="EMBL/GenBank/DDBJ databases">
        <title>Geodermatophilus sabuli CPCC 205279 I12A-02694.</title>
        <authorList>
            <person name="Jiang Z."/>
        </authorList>
    </citation>
    <scope>NUCLEOTIDE SEQUENCE [LARGE SCALE GENOMIC DNA]</scope>
    <source>
        <strain evidence="1 2">I12A-02694</strain>
    </source>
</reference>
<comment type="caution">
    <text evidence="1">The sequence shown here is derived from an EMBL/GenBank/DDBJ whole genome shotgun (WGS) entry which is preliminary data.</text>
</comment>
<proteinExistence type="predicted"/>
<gene>
    <name evidence="1" type="ORF">GCU56_05785</name>
</gene>
<accession>A0A7K3VZ43</accession>